<dbReference type="SUPFAM" id="SSF103473">
    <property type="entry name" value="MFS general substrate transporter"/>
    <property type="match status" value="1"/>
</dbReference>
<dbReference type="OrthoDB" id="2533084at2759"/>
<feature type="transmembrane region" description="Helical" evidence="6">
    <location>
        <begin position="106"/>
        <end position="123"/>
    </location>
</feature>
<dbReference type="OMA" id="MWAVGIN"/>
<dbReference type="InParanoid" id="A0A084Q932"/>
<evidence type="ECO:0000256" key="6">
    <source>
        <dbReference type="SAM" id="Phobius"/>
    </source>
</evidence>
<sequence length="503" mass="55976">MATEHQLFFHDTIGEATVKVQRDESESESTSQKLADDGKTILIPQPSGDPDDPLNWSSFKKHMILITVSFGAAVGEFGMAAGIPAIVLHSQEWDLPIIEANYPNNIAVVMVGCSAILWVPLTNCWGRAPVFLWSTVMGLMFTLGCLLTRDWATFYAMRALQAATQAIGSVVGLIIIHDLFFFHEHARKIGIWCAFFLTAPFAGPLFGNFMIAGLGEWRPVFWLVFATAATVLAMTVLFFDETKYVRSVPLDKQPQRGKGFPARMVRLVGIWQLQNREGYLDGVLESYWRQVEVVLRPIVPVTVILYGVIFMWCVGINQSSAILLETPRELGGYGLSPRAIGYIYFTPVVATFMGEAFGHFYNDYLVRRHAARHHGSFVPEVRLWATYPMAIIMIPGLVLVGQTLENHLHLVGIIFGWGAYQMGIMVVSVAMVAFIYDSYPGRAGEVSALINCGRGLLGFAVGYYQQDWGLRQGFDVSFGLQAVVTAVCFGAIFCVHRWGRYLK</sequence>
<dbReference type="PANTHER" id="PTHR23502:SF22">
    <property type="entry name" value="MAJOR FACILITATOR SUPERFAMILY (MFS) PROFILE DOMAIN-CONTAINING PROTEIN"/>
    <property type="match status" value="1"/>
</dbReference>
<evidence type="ECO:0000256" key="2">
    <source>
        <dbReference type="ARBA" id="ARBA00022692"/>
    </source>
</evidence>
<organism evidence="7 8">
    <name type="scientific">Stachybotrys chlorohalonatus (strain IBT 40285)</name>
    <dbReference type="NCBI Taxonomy" id="1283841"/>
    <lineage>
        <taxon>Eukaryota</taxon>
        <taxon>Fungi</taxon>
        <taxon>Dikarya</taxon>
        <taxon>Ascomycota</taxon>
        <taxon>Pezizomycotina</taxon>
        <taxon>Sordariomycetes</taxon>
        <taxon>Hypocreomycetidae</taxon>
        <taxon>Hypocreales</taxon>
        <taxon>Stachybotryaceae</taxon>
        <taxon>Stachybotrys</taxon>
    </lineage>
</organism>
<gene>
    <name evidence="7" type="ORF">S40285_09176</name>
</gene>
<evidence type="ECO:0000313" key="8">
    <source>
        <dbReference type="Proteomes" id="UP000028524"/>
    </source>
</evidence>
<keyword evidence="3 6" id="KW-1133">Transmembrane helix</keyword>
<dbReference type="STRING" id="1283841.A0A084Q932"/>
<protein>
    <recommendedName>
        <fullName evidence="9">Major facilitator superfamily (MFS) profile domain-containing protein</fullName>
    </recommendedName>
</protein>
<keyword evidence="2 6" id="KW-0812">Transmembrane</keyword>
<proteinExistence type="predicted"/>
<dbReference type="Pfam" id="PF07690">
    <property type="entry name" value="MFS_1"/>
    <property type="match status" value="1"/>
</dbReference>
<feature type="transmembrane region" description="Helical" evidence="6">
    <location>
        <begin position="155"/>
        <end position="177"/>
    </location>
</feature>
<reference evidence="7 8" key="1">
    <citation type="journal article" date="2014" name="BMC Genomics">
        <title>Comparative genome sequencing reveals chemotype-specific gene clusters in the toxigenic black mold Stachybotrys.</title>
        <authorList>
            <person name="Semeiks J."/>
            <person name="Borek D."/>
            <person name="Otwinowski Z."/>
            <person name="Grishin N.V."/>
        </authorList>
    </citation>
    <scope>NUCLEOTIDE SEQUENCE [LARGE SCALE GENOMIC DNA]</scope>
    <source>
        <strain evidence="7 8">IBT 40285</strain>
    </source>
</reference>
<evidence type="ECO:0000256" key="1">
    <source>
        <dbReference type="ARBA" id="ARBA00004141"/>
    </source>
</evidence>
<accession>A0A084Q932</accession>
<feature type="transmembrane region" description="Helical" evidence="6">
    <location>
        <begin position="298"/>
        <end position="319"/>
    </location>
</feature>
<evidence type="ECO:0000313" key="7">
    <source>
        <dbReference type="EMBL" id="KFA60467.1"/>
    </source>
</evidence>
<dbReference type="Gene3D" id="1.20.1720.10">
    <property type="entry name" value="Multidrug resistance protein D"/>
    <property type="match status" value="1"/>
</dbReference>
<feature type="transmembrane region" description="Helical" evidence="6">
    <location>
        <begin position="410"/>
        <end position="436"/>
    </location>
</feature>
<dbReference type="PANTHER" id="PTHR23502">
    <property type="entry name" value="MAJOR FACILITATOR SUPERFAMILY"/>
    <property type="match status" value="1"/>
</dbReference>
<comment type="subcellular location">
    <subcellularLocation>
        <location evidence="1">Membrane</location>
        <topology evidence="1">Multi-pass membrane protein</topology>
    </subcellularLocation>
</comment>
<evidence type="ECO:0000256" key="5">
    <source>
        <dbReference type="SAM" id="MobiDB-lite"/>
    </source>
</evidence>
<feature type="transmembrane region" description="Helical" evidence="6">
    <location>
        <begin position="478"/>
        <end position="499"/>
    </location>
</feature>
<name>A0A084Q932_STAC4</name>
<feature type="transmembrane region" description="Helical" evidence="6">
    <location>
        <begin position="64"/>
        <end position="86"/>
    </location>
</feature>
<dbReference type="EMBL" id="KL660921">
    <property type="protein sequence ID" value="KFA60467.1"/>
    <property type="molecule type" value="Genomic_DNA"/>
</dbReference>
<evidence type="ECO:0008006" key="9">
    <source>
        <dbReference type="Google" id="ProtNLM"/>
    </source>
</evidence>
<feature type="region of interest" description="Disordered" evidence="5">
    <location>
        <begin position="20"/>
        <end position="48"/>
    </location>
</feature>
<dbReference type="GO" id="GO:0022857">
    <property type="term" value="F:transmembrane transporter activity"/>
    <property type="evidence" value="ECO:0007669"/>
    <property type="project" value="InterPro"/>
</dbReference>
<dbReference type="GO" id="GO:0005886">
    <property type="term" value="C:plasma membrane"/>
    <property type="evidence" value="ECO:0007669"/>
    <property type="project" value="TreeGrafter"/>
</dbReference>
<feature type="transmembrane region" description="Helical" evidence="6">
    <location>
        <begin position="130"/>
        <end position="149"/>
    </location>
</feature>
<dbReference type="AlphaFoldDB" id="A0A084Q932"/>
<feature type="transmembrane region" description="Helical" evidence="6">
    <location>
        <begin position="339"/>
        <end position="362"/>
    </location>
</feature>
<dbReference type="Proteomes" id="UP000028524">
    <property type="component" value="Unassembled WGS sequence"/>
</dbReference>
<feature type="transmembrane region" description="Helical" evidence="6">
    <location>
        <begin position="189"/>
        <end position="214"/>
    </location>
</feature>
<evidence type="ECO:0000256" key="4">
    <source>
        <dbReference type="ARBA" id="ARBA00023136"/>
    </source>
</evidence>
<feature type="transmembrane region" description="Helical" evidence="6">
    <location>
        <begin position="383"/>
        <end position="404"/>
    </location>
</feature>
<keyword evidence="4 6" id="KW-0472">Membrane</keyword>
<dbReference type="HOGENOM" id="CLU_008455_13_8_1"/>
<keyword evidence="8" id="KW-1185">Reference proteome</keyword>
<dbReference type="InterPro" id="IPR011701">
    <property type="entry name" value="MFS"/>
</dbReference>
<feature type="transmembrane region" description="Helical" evidence="6">
    <location>
        <begin position="220"/>
        <end position="239"/>
    </location>
</feature>
<evidence type="ECO:0000256" key="3">
    <source>
        <dbReference type="ARBA" id="ARBA00022989"/>
    </source>
</evidence>
<dbReference type="InterPro" id="IPR036259">
    <property type="entry name" value="MFS_trans_sf"/>
</dbReference>
<feature type="transmembrane region" description="Helical" evidence="6">
    <location>
        <begin position="448"/>
        <end position="466"/>
    </location>
</feature>